<sequence>MPRNDLLRLVRNLFWSNSTAAAAIEPRANSALKMSSAKEAINLLRGWPSTDLLPAKLIQEAAHHALSDQSVVIPGLLYGPDEGYKPCREAVAKWLTDFYEPVRPIDFERITITGGASQNMSVALGVYTDPEYTRNVWIVTPGYMLIFRMFEDAGFGEKLRAVPEDEEGIDIEYLRREIRKSEDHAQNTGNTAPRYKPDRKRAKVFRHLIYTVPSFSNPSSRTMTLRRRRELVKLAREFDALIVCDDVYDFLQWPVGETETTLKKAHLPRIVDIDRELDGGAEREGADGFGNVMSNGTWSKLAGPGLRSGWAEATPKFAYGLGQAGCQRSGGSPSHLTSTYLTRLLQTGQIQNHIKTVLCPAYGTRYRTLITAVRQHLQPLGFTIPQPDREVAGGYFLWLGLPKGLRGTELATRLQAEENLIVAPGKIFEVPGDEEAVPCDSSIRLCFAWEAEEKIRSGVERIAATTKLLLAAKEDGADGFVVVEKDTADMLQTFR</sequence>
<dbReference type="Proteomes" id="UP001302367">
    <property type="component" value="Chromosome 3"/>
</dbReference>
<dbReference type="OrthoDB" id="7042322at2759"/>
<dbReference type="Gene3D" id="3.40.640.10">
    <property type="entry name" value="Type I PLP-dependent aspartate aminotransferase-like (Major domain)"/>
    <property type="match status" value="1"/>
</dbReference>
<dbReference type="PANTHER" id="PTHR42858:SF1">
    <property type="entry name" value="LD15494P"/>
    <property type="match status" value="1"/>
</dbReference>
<protein>
    <submittedName>
        <fullName evidence="2">Hypotheticalsprotein</fullName>
    </submittedName>
</protein>
<evidence type="ECO:0000313" key="5">
    <source>
        <dbReference type="Proteomes" id="UP001302367"/>
    </source>
</evidence>
<dbReference type="InterPro" id="IPR015424">
    <property type="entry name" value="PyrdxlP-dep_Trfase"/>
</dbReference>
<dbReference type="Gene3D" id="3.90.1150.10">
    <property type="entry name" value="Aspartate Aminotransferase, domain 1"/>
    <property type="match status" value="1"/>
</dbReference>
<dbReference type="GO" id="GO:0030170">
    <property type="term" value="F:pyridoxal phosphate binding"/>
    <property type="evidence" value="ECO:0007669"/>
    <property type="project" value="InterPro"/>
</dbReference>
<dbReference type="InterPro" id="IPR004839">
    <property type="entry name" value="Aminotransferase_I/II_large"/>
</dbReference>
<organism evidence="2 4">
    <name type="scientific">Cercospora beticola</name>
    <name type="common">Sugarbeet leaf spot fungus</name>
    <dbReference type="NCBI Taxonomy" id="122368"/>
    <lineage>
        <taxon>Eukaryota</taxon>
        <taxon>Fungi</taxon>
        <taxon>Dikarya</taxon>
        <taxon>Ascomycota</taxon>
        <taxon>Pezizomycotina</taxon>
        <taxon>Dothideomycetes</taxon>
        <taxon>Dothideomycetidae</taxon>
        <taxon>Mycosphaerellales</taxon>
        <taxon>Mycosphaerellaceae</taxon>
        <taxon>Cercospora</taxon>
    </lineage>
</organism>
<dbReference type="Proteomes" id="UP000230605">
    <property type="component" value="Chromosome 3"/>
</dbReference>
<dbReference type="InterPro" id="IPR015421">
    <property type="entry name" value="PyrdxlP-dep_Trfase_major"/>
</dbReference>
<dbReference type="GO" id="GO:0047536">
    <property type="term" value="F:2-aminoadipate transaminase activity"/>
    <property type="evidence" value="ECO:0007669"/>
    <property type="project" value="TreeGrafter"/>
</dbReference>
<dbReference type="EMBL" id="CP134186">
    <property type="protein sequence ID" value="WPB00221.1"/>
    <property type="molecule type" value="Genomic_DNA"/>
</dbReference>
<evidence type="ECO:0000313" key="2">
    <source>
        <dbReference type="EMBL" id="PIB00150.1"/>
    </source>
</evidence>
<dbReference type="EMBL" id="LKMD01000101">
    <property type="protein sequence ID" value="PIB00150.1"/>
    <property type="molecule type" value="Genomic_DNA"/>
</dbReference>
<dbReference type="SUPFAM" id="SSF53383">
    <property type="entry name" value="PLP-dependent transferases"/>
    <property type="match status" value="1"/>
</dbReference>
<accession>A0A2G5I5R2</accession>
<evidence type="ECO:0000259" key="1">
    <source>
        <dbReference type="Pfam" id="PF00155"/>
    </source>
</evidence>
<evidence type="ECO:0000313" key="3">
    <source>
        <dbReference type="EMBL" id="WPB00221.1"/>
    </source>
</evidence>
<dbReference type="InterPro" id="IPR015422">
    <property type="entry name" value="PyrdxlP-dep_Trfase_small"/>
</dbReference>
<dbReference type="PANTHER" id="PTHR42858">
    <property type="entry name" value="AMINOTRANSFERASE"/>
    <property type="match status" value="1"/>
</dbReference>
<dbReference type="CDD" id="cd00609">
    <property type="entry name" value="AAT_like"/>
    <property type="match status" value="1"/>
</dbReference>
<reference evidence="2 4" key="1">
    <citation type="submission" date="2015-10" db="EMBL/GenBank/DDBJ databases">
        <title>The cercosporin biosynthetic gene cluster was horizontally transferred to several fungal lineages and shown to be expanded in Cercospora beticola based on microsynteny with recipient genomes.</title>
        <authorList>
            <person name="De Jonge R."/>
            <person name="Ebert M.K."/>
            <person name="Suttle J.C."/>
            <person name="Jurick Ii W.M."/>
            <person name="Secor G.A."/>
            <person name="Thomma B.P."/>
            <person name="Van De Peer Y."/>
            <person name="Bolton M.D."/>
        </authorList>
    </citation>
    <scope>NUCLEOTIDE SEQUENCE [LARGE SCALE GENOMIC DNA]</scope>
    <source>
        <strain evidence="2 4">09-40</strain>
    </source>
</reference>
<dbReference type="AlphaFoldDB" id="A0A2G5I5R2"/>
<proteinExistence type="predicted"/>
<gene>
    <name evidence="2" type="ORF">CB0940_03054</name>
    <name evidence="3" type="ORF">RHO25_004840</name>
</gene>
<feature type="domain" description="Aminotransferase class I/classII large" evidence="1">
    <location>
        <begin position="76"/>
        <end position="462"/>
    </location>
</feature>
<dbReference type="Pfam" id="PF00155">
    <property type="entry name" value="Aminotran_1_2"/>
    <property type="match status" value="1"/>
</dbReference>
<keyword evidence="5" id="KW-1185">Reference proteome</keyword>
<reference evidence="3 5" key="2">
    <citation type="submission" date="2023-09" db="EMBL/GenBank/DDBJ databases">
        <title>Complete-Gapless Cercospora beticola genome.</title>
        <authorList>
            <person name="Wyatt N.A."/>
            <person name="Spanner R.E."/>
            <person name="Bolton M.D."/>
        </authorList>
    </citation>
    <scope>NUCLEOTIDE SEQUENCE [LARGE SCALE GENOMIC DNA]</scope>
    <source>
        <strain evidence="3">Cb09-40</strain>
    </source>
</reference>
<name>A0A2G5I5R2_CERBT</name>
<evidence type="ECO:0000313" key="4">
    <source>
        <dbReference type="Proteomes" id="UP000230605"/>
    </source>
</evidence>
<dbReference type="FunFam" id="3.40.640.10:FF:000080">
    <property type="entry name" value="Aminotransferase, putative"/>
    <property type="match status" value="1"/>
</dbReference>